<accession>A0AAX1NCQ5</accession>
<protein>
    <submittedName>
        <fullName evidence="2">Uncharacterized protein</fullName>
    </submittedName>
</protein>
<dbReference type="RefSeq" id="WP_169662072.1">
    <property type="nucleotide sequence ID" value="NZ_CP076133.1"/>
</dbReference>
<reference evidence="2 3" key="1">
    <citation type="submission" date="2021-05" db="EMBL/GenBank/DDBJ databases">
        <title>Comparative genomic studies on the polysaccharide-degrading batcterial strains of the Flammeovirga genus.</title>
        <authorList>
            <person name="Zewei F."/>
            <person name="Zheng Z."/>
            <person name="Yu L."/>
            <person name="Ruyue G."/>
            <person name="Yanhong M."/>
            <person name="Yuanyuan C."/>
            <person name="Jingyan G."/>
            <person name="Wenjun H."/>
        </authorList>
    </citation>
    <scope>NUCLEOTIDE SEQUENCE [LARGE SCALE GENOMIC DNA]</scope>
    <source>
        <strain evidence="2 3">NBRC:100898</strain>
    </source>
</reference>
<evidence type="ECO:0000313" key="3">
    <source>
        <dbReference type="Proteomes" id="UP000678679"/>
    </source>
</evidence>
<evidence type="ECO:0000313" key="2">
    <source>
        <dbReference type="EMBL" id="QWG05262.1"/>
    </source>
</evidence>
<evidence type="ECO:0000256" key="1">
    <source>
        <dbReference type="SAM" id="Phobius"/>
    </source>
</evidence>
<sequence>MSSSFKTNFYVSFGIAAIIGLLLFIQTTNALISGILTLILGTLSFIFGYVGDYLGEKRHYTVINSNGFLGLINDGFSVEKKERYVGLTGTYNGYIVDIYYDWSTVVKPRVHKAFVINFYFQPIKGSDEFKDDIYNQFVDRHKVSNFGFYPHQYWWKDGMLSVKIGATMWNPSRKKLIKYLKKGSEILQKERLRPLDKEGLRLHREEYPYHLVPEIDLYFMQEEVEVF</sequence>
<gene>
    <name evidence="2" type="ORF">KMW28_22850</name>
</gene>
<keyword evidence="3" id="KW-1185">Reference proteome</keyword>
<dbReference type="EMBL" id="CP076133">
    <property type="protein sequence ID" value="QWG05262.1"/>
    <property type="molecule type" value="Genomic_DNA"/>
</dbReference>
<dbReference type="KEGG" id="fya:KMW28_22850"/>
<organism evidence="2 3">
    <name type="scientific">Flammeovirga yaeyamensis</name>
    <dbReference type="NCBI Taxonomy" id="367791"/>
    <lineage>
        <taxon>Bacteria</taxon>
        <taxon>Pseudomonadati</taxon>
        <taxon>Bacteroidota</taxon>
        <taxon>Cytophagia</taxon>
        <taxon>Cytophagales</taxon>
        <taxon>Flammeovirgaceae</taxon>
        <taxon>Flammeovirga</taxon>
    </lineage>
</organism>
<proteinExistence type="predicted"/>
<dbReference type="Proteomes" id="UP000678679">
    <property type="component" value="Chromosome 2"/>
</dbReference>
<keyword evidence="1" id="KW-1133">Transmembrane helix</keyword>
<name>A0AAX1NCQ5_9BACT</name>
<feature type="transmembrane region" description="Helical" evidence="1">
    <location>
        <begin position="31"/>
        <end position="50"/>
    </location>
</feature>
<keyword evidence="1" id="KW-0472">Membrane</keyword>
<feature type="transmembrane region" description="Helical" evidence="1">
    <location>
        <begin position="7"/>
        <end position="25"/>
    </location>
</feature>
<dbReference type="AlphaFoldDB" id="A0AAX1NCQ5"/>
<keyword evidence="1" id="KW-0812">Transmembrane</keyword>